<evidence type="ECO:0000256" key="1">
    <source>
        <dbReference type="ARBA" id="ARBA00005578"/>
    </source>
</evidence>
<dbReference type="Pfam" id="PF01722">
    <property type="entry name" value="BolA"/>
    <property type="match status" value="1"/>
</dbReference>
<reference evidence="3" key="1">
    <citation type="journal article" date="2022" name="Arch. Microbiol.">
        <title>Thiomicrorhabdus immobilis sp. nov., a mesophilic sulfur-oxidizing bacterium isolated from sediment of a brackish lake in northern Japan.</title>
        <authorList>
            <person name="Kojima H."/>
            <person name="Mochizuki J."/>
            <person name="Kanda M."/>
            <person name="Watanabe T."/>
            <person name="Fukui M."/>
        </authorList>
    </citation>
    <scope>NUCLEOTIDE SEQUENCE</scope>
    <source>
        <strain evidence="3">Am19</strain>
    </source>
</reference>
<organism evidence="3 4">
    <name type="scientific">Thiomicrorhabdus immobilis</name>
    <dbReference type="NCBI Taxonomy" id="2791037"/>
    <lineage>
        <taxon>Bacteria</taxon>
        <taxon>Pseudomonadati</taxon>
        <taxon>Pseudomonadota</taxon>
        <taxon>Gammaproteobacteria</taxon>
        <taxon>Thiotrichales</taxon>
        <taxon>Piscirickettsiaceae</taxon>
        <taxon>Thiomicrorhabdus</taxon>
    </lineage>
</organism>
<evidence type="ECO:0000313" key="3">
    <source>
        <dbReference type="EMBL" id="BCN92848.1"/>
    </source>
</evidence>
<dbReference type="SUPFAM" id="SSF82657">
    <property type="entry name" value="BolA-like"/>
    <property type="match status" value="1"/>
</dbReference>
<keyword evidence="4" id="KW-1185">Reference proteome</keyword>
<dbReference type="PANTHER" id="PTHR46229">
    <property type="entry name" value="BOLA TRANSCRIPTION REGULATOR"/>
    <property type="match status" value="1"/>
</dbReference>
<gene>
    <name evidence="3" type="primary">bolA</name>
    <name evidence="3" type="ORF">THMIRHAM_06330</name>
</gene>
<dbReference type="InterPro" id="IPR050961">
    <property type="entry name" value="BolA/IbaG_stress_morph_reg"/>
</dbReference>
<dbReference type="Gene3D" id="3.10.20.90">
    <property type="entry name" value="Phosphatidylinositol 3-kinase Catalytic Subunit, Chain A, domain 1"/>
    <property type="match status" value="1"/>
</dbReference>
<accession>A0ABM7MBU9</accession>
<proteinExistence type="inferred from homology"/>
<comment type="similarity">
    <text evidence="1 2">Belongs to the BolA/IbaG family.</text>
</comment>
<evidence type="ECO:0000256" key="2">
    <source>
        <dbReference type="RuleBase" id="RU003860"/>
    </source>
</evidence>
<dbReference type="InterPro" id="IPR036065">
    <property type="entry name" value="BolA-like_sf"/>
</dbReference>
<dbReference type="PIRSF" id="PIRSF003113">
    <property type="entry name" value="BolA"/>
    <property type="match status" value="1"/>
</dbReference>
<protein>
    <submittedName>
        <fullName evidence="3">BolA family transcriptional regulator</fullName>
    </submittedName>
</protein>
<name>A0ABM7MBU9_9GAMM</name>
<dbReference type="Proteomes" id="UP001054820">
    <property type="component" value="Chromosome"/>
</dbReference>
<dbReference type="InterPro" id="IPR002634">
    <property type="entry name" value="BolA"/>
</dbReference>
<dbReference type="RefSeq" id="WP_237263146.1">
    <property type="nucleotide sequence ID" value="NZ_AP024202.1"/>
</dbReference>
<evidence type="ECO:0000313" key="4">
    <source>
        <dbReference type="Proteomes" id="UP001054820"/>
    </source>
</evidence>
<sequence length="99" mass="11062">MIQPQIEKAMQETFDIQFMELLNESHMHSGPAPESHFKLTLVSNSFDGLTKVKRQQAVYKALVDLMPQFHALALHTYTPEEWLAAGQAIPASPKCTGGH</sequence>
<dbReference type="EMBL" id="AP024202">
    <property type="protein sequence ID" value="BCN92848.1"/>
    <property type="molecule type" value="Genomic_DNA"/>
</dbReference>
<dbReference type="PANTHER" id="PTHR46229:SF2">
    <property type="entry name" value="BOLA-LIKE PROTEIN 1"/>
    <property type="match status" value="1"/>
</dbReference>